<protein>
    <submittedName>
        <fullName evidence="1">Uncharacterized protein</fullName>
    </submittedName>
</protein>
<proteinExistence type="predicted"/>
<gene>
    <name evidence="1" type="ORF">RGLFYP36_01749</name>
</gene>
<evidence type="ECO:0000313" key="1">
    <source>
        <dbReference type="EMBL" id="VYU48838.1"/>
    </source>
</evidence>
<accession>A0A6N3F9V1</accession>
<dbReference type="AlphaFoldDB" id="A0A6N3F9V1"/>
<dbReference type="EMBL" id="CACRUU010000084">
    <property type="protein sequence ID" value="VYU48838.1"/>
    <property type="molecule type" value="Genomic_DNA"/>
</dbReference>
<name>A0A6N3F9V1_MEDGN</name>
<organism evidence="1">
    <name type="scientific">Mediterraneibacter gnavus</name>
    <name type="common">Ruminococcus gnavus</name>
    <dbReference type="NCBI Taxonomy" id="33038"/>
    <lineage>
        <taxon>Bacteria</taxon>
        <taxon>Bacillati</taxon>
        <taxon>Bacillota</taxon>
        <taxon>Clostridia</taxon>
        <taxon>Lachnospirales</taxon>
        <taxon>Lachnospiraceae</taxon>
        <taxon>Mediterraneibacter</taxon>
    </lineage>
</organism>
<reference evidence="1" key="1">
    <citation type="submission" date="2019-11" db="EMBL/GenBank/DDBJ databases">
        <authorList>
            <person name="Feng L."/>
        </authorList>
    </citation>
    <scope>NUCLEOTIDE SEQUENCE</scope>
    <source>
        <strain evidence="1">RgnavusLFYP36</strain>
    </source>
</reference>
<dbReference type="RefSeq" id="WP_054751093.1">
    <property type="nucleotide sequence ID" value="NZ_CACRUU010000084.1"/>
</dbReference>
<sequence>MDAQTAGRVLAALVICSGHNKGCDECPAYDVEATGEAQQKRCNELLSDSNIEKALETMRG</sequence>